<keyword evidence="9" id="KW-0378">Hydrolase</keyword>
<dbReference type="CDD" id="cd19497">
    <property type="entry name" value="RecA-like_ClpX"/>
    <property type="match status" value="1"/>
</dbReference>
<dbReference type="RefSeq" id="WP_135595454.1">
    <property type="nucleotide sequence ID" value="NZ_RQEZ01000075.1"/>
</dbReference>
<feature type="binding site" evidence="6">
    <location>
        <begin position="122"/>
        <end position="129"/>
    </location>
    <ligand>
        <name>ATP</name>
        <dbReference type="ChEBI" id="CHEBI:30616"/>
    </ligand>
</feature>
<keyword evidence="9" id="KW-0645">Protease</keyword>
<dbReference type="Gene3D" id="6.20.220.10">
    <property type="entry name" value="ClpX chaperone, C4-type zinc finger domain"/>
    <property type="match status" value="1"/>
</dbReference>
<dbReference type="PANTHER" id="PTHR48102:SF7">
    <property type="entry name" value="ATP-DEPENDENT CLP PROTEASE ATP-BINDING SUBUNIT CLPX-LIKE, MITOCHONDRIAL"/>
    <property type="match status" value="1"/>
</dbReference>
<comment type="caution">
    <text evidence="9">The sequence shown here is derived from an EMBL/GenBank/DDBJ whole genome shotgun (WGS) entry which is preliminary data.</text>
</comment>
<dbReference type="InterPro" id="IPR046425">
    <property type="entry name" value="ClpX_bact"/>
</dbReference>
<dbReference type="GO" id="GO:0046983">
    <property type="term" value="F:protein dimerization activity"/>
    <property type="evidence" value="ECO:0007669"/>
    <property type="project" value="UniProtKB-UniRule"/>
</dbReference>
<dbReference type="GO" id="GO:0140662">
    <property type="term" value="F:ATP-dependent protein folding chaperone"/>
    <property type="evidence" value="ECO:0007669"/>
    <property type="project" value="InterPro"/>
</dbReference>
<dbReference type="SUPFAM" id="SSF52540">
    <property type="entry name" value="P-loop containing nucleoside triphosphate hydrolases"/>
    <property type="match status" value="1"/>
</dbReference>
<dbReference type="GO" id="GO:0009376">
    <property type="term" value="C:HslUV protease complex"/>
    <property type="evidence" value="ECO:0007669"/>
    <property type="project" value="TreeGrafter"/>
</dbReference>
<proteinExistence type="inferred from homology"/>
<dbReference type="OrthoDB" id="9804062at2"/>
<dbReference type="GO" id="GO:0051082">
    <property type="term" value="F:unfolded protein binding"/>
    <property type="evidence" value="ECO:0007669"/>
    <property type="project" value="UniProtKB-UniRule"/>
</dbReference>
<dbReference type="PROSITE" id="PS51902">
    <property type="entry name" value="CLPX_ZB"/>
    <property type="match status" value="1"/>
</dbReference>
<evidence type="ECO:0000256" key="6">
    <source>
        <dbReference type="HAMAP-Rule" id="MF_00175"/>
    </source>
</evidence>
<dbReference type="FunFam" id="3.40.50.300:FF:000005">
    <property type="entry name" value="ATP-dependent Clp protease ATP-binding subunit ClpX"/>
    <property type="match status" value="1"/>
</dbReference>
<sequence length="420" mass="46519">MAKKTQGTNGKQKLFCSFCGKEQDAVKRLVAGPGVYICDECISLCNEIIAEDHDHTQEKTDVFGEVPNPAEIKNILDQYVIGQDHAKKALSVAVYNHYKRINLKEKKSEVEIEKSNILLIGPTGSGKTLLAQTLARIIKVPFAIVDATALTEAGYVGEDVENIILKLIQNADNDIKRAEIGIIYIDEVDKIARKSDSASITRDVSGEGVQQALLKIIEGTVANVPPQGGRKHPHQEYLQVDTKNILFILGGAFVDLPNIIKSRTGVKTIGFGSEEQRKQADSKDALMGQVIPEDLIKFGLIPEFIGRLPIVATLQELDVEMLKEIFREPKNSVLKQYTRLLELENVKLTFREDAIDRIAELAIKRESGARGLRAIVENIMLDLMFDIPSRKDIEEVVITGEVISDRAAPTLILKKESKIA</sequence>
<keyword evidence="5 6" id="KW-0143">Chaperone</keyword>
<dbReference type="SMART" id="SM00994">
    <property type="entry name" value="zf-C4_ClpX"/>
    <property type="match status" value="1"/>
</dbReference>
<dbReference type="HAMAP" id="MF_00175">
    <property type="entry name" value="ClpX"/>
    <property type="match status" value="1"/>
</dbReference>
<evidence type="ECO:0000256" key="1">
    <source>
        <dbReference type="ARBA" id="ARBA00022723"/>
    </source>
</evidence>
<dbReference type="GO" id="GO:0051301">
    <property type="term" value="P:cell division"/>
    <property type="evidence" value="ECO:0007669"/>
    <property type="project" value="TreeGrafter"/>
</dbReference>
<accession>A0A5F1YF92</accession>
<comment type="similarity">
    <text evidence="6 7">Belongs to the ClpX chaperone family.</text>
</comment>
<dbReference type="SMART" id="SM00382">
    <property type="entry name" value="AAA"/>
    <property type="match status" value="1"/>
</dbReference>
<dbReference type="GO" id="GO:0051603">
    <property type="term" value="P:proteolysis involved in protein catabolic process"/>
    <property type="evidence" value="ECO:0007669"/>
    <property type="project" value="TreeGrafter"/>
</dbReference>
<dbReference type="GO" id="GO:0005524">
    <property type="term" value="F:ATP binding"/>
    <property type="evidence" value="ECO:0007669"/>
    <property type="project" value="UniProtKB-UniRule"/>
</dbReference>
<dbReference type="Pfam" id="PF06689">
    <property type="entry name" value="zf-C4_ClpX"/>
    <property type="match status" value="1"/>
</dbReference>
<comment type="function">
    <text evidence="6">ATP-dependent specificity component of the Clp protease. It directs the protease to specific substrates. Can perform chaperone functions in the absence of ClpP.</text>
</comment>
<dbReference type="InterPro" id="IPR038366">
    <property type="entry name" value="Znf_CppX_C4_sf"/>
</dbReference>
<dbReference type="InterPro" id="IPR050052">
    <property type="entry name" value="ATP-dep_Clp_protease_ClpX"/>
</dbReference>
<dbReference type="InterPro" id="IPR027417">
    <property type="entry name" value="P-loop_NTPase"/>
</dbReference>
<dbReference type="InterPro" id="IPR004487">
    <property type="entry name" value="Clp_protease_ATP-bd_su_ClpX"/>
</dbReference>
<name>A0A5F1YF92_9LEPT</name>
<evidence type="ECO:0000256" key="3">
    <source>
        <dbReference type="ARBA" id="ARBA00022833"/>
    </source>
</evidence>
<evidence type="ECO:0000256" key="4">
    <source>
        <dbReference type="ARBA" id="ARBA00022840"/>
    </source>
</evidence>
<dbReference type="InterPro" id="IPR010603">
    <property type="entry name" value="Znf_CppX_C4"/>
</dbReference>
<keyword evidence="1 6" id="KW-0479">Metal-binding</keyword>
<keyword evidence="4 6" id="KW-0067">ATP-binding</keyword>
<evidence type="ECO:0000313" key="10">
    <source>
        <dbReference type="Proteomes" id="UP000298277"/>
    </source>
</evidence>
<dbReference type="NCBIfam" id="TIGR00382">
    <property type="entry name" value="clpX"/>
    <property type="match status" value="1"/>
</dbReference>
<keyword evidence="10" id="KW-1185">Reference proteome</keyword>
<dbReference type="InterPro" id="IPR003593">
    <property type="entry name" value="AAA+_ATPase"/>
</dbReference>
<dbReference type="Gene3D" id="3.40.50.300">
    <property type="entry name" value="P-loop containing nucleotide triphosphate hydrolases"/>
    <property type="match status" value="1"/>
</dbReference>
<dbReference type="GO" id="GO:0016887">
    <property type="term" value="F:ATP hydrolysis activity"/>
    <property type="evidence" value="ECO:0007669"/>
    <property type="project" value="InterPro"/>
</dbReference>
<evidence type="ECO:0000256" key="5">
    <source>
        <dbReference type="ARBA" id="ARBA00023186"/>
    </source>
</evidence>
<keyword evidence="3 6" id="KW-0862">Zinc</keyword>
<evidence type="ECO:0000256" key="2">
    <source>
        <dbReference type="ARBA" id="ARBA00022741"/>
    </source>
</evidence>
<comment type="subunit">
    <text evidence="6">Component of the ClpX-ClpP complex. Forms a hexameric ring that, in the presence of ATP, binds to fourteen ClpP subunits assembled into a disk-like structure with a central cavity, resembling the structure of eukaryotic proteasomes.</text>
</comment>
<dbReference type="SMART" id="SM01086">
    <property type="entry name" value="ClpB_D2-small"/>
    <property type="match status" value="1"/>
</dbReference>
<protein>
    <recommendedName>
        <fullName evidence="6">ATP-dependent Clp protease ATP-binding subunit ClpX</fullName>
    </recommendedName>
</protein>
<feature type="binding site" evidence="6 7">
    <location>
        <position position="19"/>
    </location>
    <ligand>
        <name>Zn(2+)</name>
        <dbReference type="ChEBI" id="CHEBI:29105"/>
    </ligand>
</feature>
<dbReference type="GO" id="GO:0008270">
    <property type="term" value="F:zinc ion binding"/>
    <property type="evidence" value="ECO:0007669"/>
    <property type="project" value="UniProtKB-UniRule"/>
</dbReference>
<feature type="binding site" evidence="6 7">
    <location>
        <position position="16"/>
    </location>
    <ligand>
        <name>Zn(2+)</name>
        <dbReference type="ChEBI" id="CHEBI:29105"/>
    </ligand>
</feature>
<dbReference type="EMBL" id="RQFA01000014">
    <property type="protein sequence ID" value="TGK37530.1"/>
    <property type="molecule type" value="Genomic_DNA"/>
</dbReference>
<dbReference type="Proteomes" id="UP000298277">
    <property type="component" value="Unassembled WGS sequence"/>
</dbReference>
<dbReference type="InterPro" id="IPR003959">
    <property type="entry name" value="ATPase_AAA_core"/>
</dbReference>
<evidence type="ECO:0000259" key="8">
    <source>
        <dbReference type="PROSITE" id="PS51902"/>
    </source>
</evidence>
<keyword evidence="2 6" id="KW-0547">Nucleotide-binding</keyword>
<evidence type="ECO:0000256" key="7">
    <source>
        <dbReference type="PROSITE-ProRule" id="PRU01250"/>
    </source>
</evidence>
<dbReference type="AlphaFoldDB" id="A0A5F1YF92"/>
<feature type="binding site" evidence="6 7">
    <location>
        <position position="41"/>
    </location>
    <ligand>
        <name>Zn(2+)</name>
        <dbReference type="ChEBI" id="CHEBI:29105"/>
    </ligand>
</feature>
<dbReference type="FunFam" id="1.10.8.60:FF:000002">
    <property type="entry name" value="ATP-dependent Clp protease ATP-binding subunit ClpX"/>
    <property type="match status" value="1"/>
</dbReference>
<feature type="binding site" evidence="6 7">
    <location>
        <position position="38"/>
    </location>
    <ligand>
        <name>Zn(2+)</name>
        <dbReference type="ChEBI" id="CHEBI:29105"/>
    </ligand>
</feature>
<dbReference type="SUPFAM" id="SSF57716">
    <property type="entry name" value="Glucocorticoid receptor-like (DNA-binding domain)"/>
    <property type="match status" value="1"/>
</dbReference>
<dbReference type="InterPro" id="IPR059188">
    <property type="entry name" value="Znf_CLPX-like"/>
</dbReference>
<dbReference type="NCBIfam" id="NF003745">
    <property type="entry name" value="PRK05342.1"/>
    <property type="match status" value="1"/>
</dbReference>
<feature type="domain" description="ClpX-type ZB" evidence="8">
    <location>
        <begin position="3"/>
        <end position="57"/>
    </location>
</feature>
<evidence type="ECO:0000313" key="9">
    <source>
        <dbReference type="EMBL" id="TGK37530.1"/>
    </source>
</evidence>
<organism evidence="9 10">
    <name type="scientific">Leptospira gomenensis</name>
    <dbReference type="NCBI Taxonomy" id="2484974"/>
    <lineage>
        <taxon>Bacteria</taxon>
        <taxon>Pseudomonadati</taxon>
        <taxon>Spirochaetota</taxon>
        <taxon>Spirochaetia</taxon>
        <taxon>Leptospirales</taxon>
        <taxon>Leptospiraceae</taxon>
        <taxon>Leptospira</taxon>
    </lineage>
</organism>
<dbReference type="Pfam" id="PF07724">
    <property type="entry name" value="AAA_2"/>
    <property type="match status" value="1"/>
</dbReference>
<dbReference type="Pfam" id="PF10431">
    <property type="entry name" value="ClpB_D2-small"/>
    <property type="match status" value="1"/>
</dbReference>
<dbReference type="Gene3D" id="1.10.8.60">
    <property type="match status" value="1"/>
</dbReference>
<dbReference type="InterPro" id="IPR019489">
    <property type="entry name" value="Clp_ATPase_C"/>
</dbReference>
<dbReference type="PANTHER" id="PTHR48102">
    <property type="entry name" value="ATP-DEPENDENT CLP PROTEASE ATP-BINDING SUBUNIT CLPX-LIKE, MITOCHONDRIAL-RELATED"/>
    <property type="match status" value="1"/>
</dbReference>
<reference evidence="9" key="1">
    <citation type="journal article" date="2019" name="PLoS Negl. Trop. Dis.">
        <title>Revisiting the worldwide diversity of Leptospira species in the environment.</title>
        <authorList>
            <person name="Vincent A.T."/>
            <person name="Schiettekatte O."/>
            <person name="Bourhy P."/>
            <person name="Veyrier F.J."/>
            <person name="Picardeau M."/>
        </authorList>
    </citation>
    <scope>NUCLEOTIDE SEQUENCE [LARGE SCALE GENOMIC DNA]</scope>
    <source>
        <strain evidence="9">201800299</strain>
    </source>
</reference>
<gene>
    <name evidence="6 9" type="primary">clpX</name>
    <name evidence="9" type="ORF">EHQ17_02985</name>
</gene>
<dbReference type="GO" id="GO:0008233">
    <property type="term" value="F:peptidase activity"/>
    <property type="evidence" value="ECO:0007669"/>
    <property type="project" value="UniProtKB-KW"/>
</dbReference>